<dbReference type="PROSITE" id="PS00175">
    <property type="entry name" value="PG_MUTASE"/>
    <property type="match status" value="1"/>
</dbReference>
<evidence type="ECO:0000256" key="1">
    <source>
        <dbReference type="ARBA" id="ARBA00023152"/>
    </source>
</evidence>
<organism evidence="3 4">
    <name type="scientific">Chondrus crispus</name>
    <name type="common">Carrageen Irish moss</name>
    <name type="synonym">Polymorpha crispa</name>
    <dbReference type="NCBI Taxonomy" id="2769"/>
    <lineage>
        <taxon>Eukaryota</taxon>
        <taxon>Rhodophyta</taxon>
        <taxon>Florideophyceae</taxon>
        <taxon>Rhodymeniophycidae</taxon>
        <taxon>Gigartinales</taxon>
        <taxon>Gigartinaceae</taxon>
        <taxon>Chondrus</taxon>
    </lineage>
</organism>
<accession>R7QRE4</accession>
<dbReference type="PANTHER" id="PTHR48100:SF1">
    <property type="entry name" value="HISTIDINE PHOSPHATASE FAMILY PROTEIN-RELATED"/>
    <property type="match status" value="1"/>
</dbReference>
<dbReference type="RefSeq" id="XP_005711013.1">
    <property type="nucleotide sequence ID" value="XM_005710956.1"/>
</dbReference>
<dbReference type="Pfam" id="PF00300">
    <property type="entry name" value="His_Phos_1"/>
    <property type="match status" value="1"/>
</dbReference>
<dbReference type="EMBL" id="HG002236">
    <property type="protein sequence ID" value="CDF40719.1"/>
    <property type="molecule type" value="Genomic_DNA"/>
</dbReference>
<evidence type="ECO:0000256" key="2">
    <source>
        <dbReference type="ARBA" id="ARBA00023235"/>
    </source>
</evidence>
<dbReference type="OrthoDB" id="496981at2759"/>
<protein>
    <recommendedName>
        <fullName evidence="5">Phosphoglycerate mutase family protein</fullName>
    </recommendedName>
</protein>
<keyword evidence="4" id="KW-1185">Reference proteome</keyword>
<dbReference type="InterPro" id="IPR050275">
    <property type="entry name" value="PGM_Phosphatase"/>
</dbReference>
<evidence type="ECO:0008006" key="5">
    <source>
        <dbReference type="Google" id="ProtNLM"/>
    </source>
</evidence>
<gene>
    <name evidence="3" type="ORF">CHC_T00007365001</name>
</gene>
<proteinExistence type="predicted"/>
<dbReference type="Gramene" id="CDF40719">
    <property type="protein sequence ID" value="CDF40719"/>
    <property type="gene ID" value="CHC_T00007365001"/>
</dbReference>
<dbReference type="Gene3D" id="3.40.50.1240">
    <property type="entry name" value="Phosphoglycerate mutase-like"/>
    <property type="match status" value="1"/>
</dbReference>
<dbReference type="InterPro" id="IPR029033">
    <property type="entry name" value="His_PPase_superfam"/>
</dbReference>
<dbReference type="CDD" id="cd07067">
    <property type="entry name" value="HP_PGM_like"/>
    <property type="match status" value="1"/>
</dbReference>
<dbReference type="AlphaFoldDB" id="R7QRE4"/>
<dbReference type="PhylomeDB" id="R7QRE4"/>
<evidence type="ECO:0000313" key="3">
    <source>
        <dbReference type="EMBL" id="CDF40719.1"/>
    </source>
</evidence>
<reference evidence="4" key="1">
    <citation type="journal article" date="2013" name="Proc. Natl. Acad. Sci. U.S.A.">
        <title>Genome structure and metabolic features in the red seaweed Chondrus crispus shed light on evolution of the Archaeplastida.</title>
        <authorList>
            <person name="Collen J."/>
            <person name="Porcel B."/>
            <person name="Carre W."/>
            <person name="Ball S.G."/>
            <person name="Chaparro C."/>
            <person name="Tonon T."/>
            <person name="Barbeyron T."/>
            <person name="Michel G."/>
            <person name="Noel B."/>
            <person name="Valentin K."/>
            <person name="Elias M."/>
            <person name="Artiguenave F."/>
            <person name="Arun A."/>
            <person name="Aury J.M."/>
            <person name="Barbosa-Neto J.F."/>
            <person name="Bothwell J.H."/>
            <person name="Bouget F.Y."/>
            <person name="Brillet L."/>
            <person name="Cabello-Hurtado F."/>
            <person name="Capella-Gutierrez S."/>
            <person name="Charrier B."/>
            <person name="Cladiere L."/>
            <person name="Cock J.M."/>
            <person name="Coelho S.M."/>
            <person name="Colleoni C."/>
            <person name="Czjzek M."/>
            <person name="Da Silva C."/>
            <person name="Delage L."/>
            <person name="Denoeud F."/>
            <person name="Deschamps P."/>
            <person name="Dittami S.M."/>
            <person name="Gabaldon T."/>
            <person name="Gachon C.M."/>
            <person name="Groisillier A."/>
            <person name="Herve C."/>
            <person name="Jabbari K."/>
            <person name="Katinka M."/>
            <person name="Kloareg B."/>
            <person name="Kowalczyk N."/>
            <person name="Labadie K."/>
            <person name="Leblanc C."/>
            <person name="Lopez P.J."/>
            <person name="McLachlan D.H."/>
            <person name="Meslet-Cladiere L."/>
            <person name="Moustafa A."/>
            <person name="Nehr Z."/>
            <person name="Nyvall Collen P."/>
            <person name="Panaud O."/>
            <person name="Partensky F."/>
            <person name="Poulain J."/>
            <person name="Rensing S.A."/>
            <person name="Rousvoal S."/>
            <person name="Samson G."/>
            <person name="Symeonidi A."/>
            <person name="Weissenbach J."/>
            <person name="Zambounis A."/>
            <person name="Wincker P."/>
            <person name="Boyen C."/>
        </authorList>
    </citation>
    <scope>NUCLEOTIDE SEQUENCE [LARGE SCALE GENOMIC DNA]</scope>
    <source>
        <strain evidence="4">cv. Stackhouse</strain>
    </source>
</reference>
<dbReference type="InterPro" id="IPR013078">
    <property type="entry name" value="His_Pase_superF_clade-1"/>
</dbReference>
<sequence length="237" mass="25955">MDTVITCEEVKPGSTAMLKPGESQKVIHLVRHGQATHNLFAAMKHTEGTPCKCALKQKGCPYINEEHTDARLTQRGRLQAVAAGSRLLQTFPVPQCAFVSPLSRTLQTATIALSKASALSISLIAEESLRERNGVHVCDKRSPKEDVMDLYPSVDFGTIAPGPDALFSEIRETEEELAARGKKFFLSLAGRPESSFAVFTHSSFLFNTLSRGFQTPDPSAARRFQTGESRVVILTYT</sequence>
<dbReference type="OMA" id="GRWEDEF"/>
<dbReference type="KEGG" id="ccp:CHC_T00007365001"/>
<dbReference type="PANTHER" id="PTHR48100">
    <property type="entry name" value="BROAD-SPECIFICITY PHOSPHATASE YOR283W-RELATED"/>
    <property type="match status" value="1"/>
</dbReference>
<keyword evidence="2" id="KW-0413">Isomerase</keyword>
<dbReference type="SMART" id="SM00855">
    <property type="entry name" value="PGAM"/>
    <property type="match status" value="1"/>
</dbReference>
<dbReference type="GeneID" id="17318732"/>
<dbReference type="Proteomes" id="UP000012073">
    <property type="component" value="Unassembled WGS sequence"/>
</dbReference>
<dbReference type="GO" id="GO:0016791">
    <property type="term" value="F:phosphatase activity"/>
    <property type="evidence" value="ECO:0007669"/>
    <property type="project" value="TreeGrafter"/>
</dbReference>
<dbReference type="SUPFAM" id="SSF53254">
    <property type="entry name" value="Phosphoglycerate mutase-like"/>
    <property type="match status" value="1"/>
</dbReference>
<dbReference type="GO" id="GO:0005737">
    <property type="term" value="C:cytoplasm"/>
    <property type="evidence" value="ECO:0007669"/>
    <property type="project" value="TreeGrafter"/>
</dbReference>
<evidence type="ECO:0000313" key="4">
    <source>
        <dbReference type="Proteomes" id="UP000012073"/>
    </source>
</evidence>
<keyword evidence="1" id="KW-0324">Glycolysis</keyword>
<name>R7QRE4_CHOCR</name>
<dbReference type="InterPro" id="IPR001345">
    <property type="entry name" value="PG/BPGM_mutase_AS"/>
</dbReference>